<keyword evidence="1" id="KW-0966">Cell projection</keyword>
<keyword evidence="1" id="KW-0282">Flagellum</keyword>
<reference evidence="1 2" key="1">
    <citation type="journal article" date="2021" name="ISME J.">
        <title>Genomic evolution of the class Acidithiobacillia: deep-branching Proteobacteria living in extreme acidic conditions.</title>
        <authorList>
            <person name="Moya-Beltran A."/>
            <person name="Beard S."/>
            <person name="Rojas-Villalobos C."/>
            <person name="Issotta F."/>
            <person name="Gallardo Y."/>
            <person name="Ulloa R."/>
            <person name="Giaveno A."/>
            <person name="Degli Esposti M."/>
            <person name="Johnson D.B."/>
            <person name="Quatrini R."/>
        </authorList>
    </citation>
    <scope>NUCLEOTIDE SEQUENCE [LARGE SCALE GENOMIC DNA]</scope>
    <source>
        <strain evidence="1 2">CF3</strain>
    </source>
</reference>
<name>A0ACD5IJU3_9PROT</name>
<protein>
    <submittedName>
        <fullName evidence="1">Flagellar brake protein</fullName>
    </submittedName>
</protein>
<keyword evidence="2" id="KW-1185">Reference proteome</keyword>
<gene>
    <name evidence="1" type="ORF">HF292_005175</name>
</gene>
<organism evidence="1 2">
    <name type="scientific">Acidithiobacillus ferruginosus</name>
    <dbReference type="NCBI Taxonomy" id="3063951"/>
    <lineage>
        <taxon>Bacteria</taxon>
        <taxon>Pseudomonadati</taxon>
        <taxon>Pseudomonadota</taxon>
        <taxon>Acidithiobacillia</taxon>
        <taxon>Acidithiobacillales</taxon>
        <taxon>Acidithiobacillaceae</taxon>
        <taxon>Acidithiobacillus</taxon>
    </lineage>
</organism>
<evidence type="ECO:0000313" key="2">
    <source>
        <dbReference type="Proteomes" id="UP001196097"/>
    </source>
</evidence>
<accession>A0ACD5IJU3</accession>
<keyword evidence="1" id="KW-0969">Cilium</keyword>
<dbReference type="Proteomes" id="UP001196097">
    <property type="component" value="Chromosome"/>
</dbReference>
<proteinExistence type="predicted"/>
<evidence type="ECO:0000313" key="1">
    <source>
        <dbReference type="EMBL" id="XRP74043.1"/>
    </source>
</evidence>
<dbReference type="EMBL" id="CP130946">
    <property type="protein sequence ID" value="XRP74043.1"/>
    <property type="molecule type" value="Genomic_DNA"/>
</dbReference>
<sequence>MFSNQSFLDQLFTEKNRQTGKGQIERSLAELTASGEALAVMVGRSGGVLAQATLLHAETDTATLILDELMPEAENTRLLRGEDLLLWSTSTLPLGFQSTVIERLLWQRYGAVRIRWPDALYLLQRRAALRAVPAEAGGLALSLQRHGARSCDGLCVDLGAGGMRARIHAPGDYPMTVGEMLASVQFSFQGKVYRVGAQVRYVEPAGHPRGTTASQDIGLSFVQAPGALQEQIIQYALRCDRERLRSANR</sequence>